<dbReference type="EMBL" id="JBHUJD010000016">
    <property type="protein sequence ID" value="MFD2311323.1"/>
    <property type="molecule type" value="Genomic_DNA"/>
</dbReference>
<dbReference type="Proteomes" id="UP001597425">
    <property type="component" value="Unassembled WGS sequence"/>
</dbReference>
<organism evidence="1 2">
    <name type="scientific">Microbulbifer halophilus</name>
    <dbReference type="NCBI Taxonomy" id="453963"/>
    <lineage>
        <taxon>Bacteria</taxon>
        <taxon>Pseudomonadati</taxon>
        <taxon>Pseudomonadota</taxon>
        <taxon>Gammaproteobacteria</taxon>
        <taxon>Cellvibrionales</taxon>
        <taxon>Microbulbiferaceae</taxon>
        <taxon>Microbulbifer</taxon>
    </lineage>
</organism>
<proteinExistence type="predicted"/>
<gene>
    <name evidence="1" type="ORF">ACFSKX_12935</name>
</gene>
<sequence length="198" mass="21762">MPINHIHNNRVKLGALSGTFTDVDSGLIGISRTGKTKFWSTGFSGCVGVVMSGSGNWGVLAHLNQAIQFGERDLAFALSTLKDFVSQKVFAETTDVLIYYGDENTEQKLTESEIRKLMGCERVIDLRKTGESYSFGCDFVYDPGEKAVYTVSSGTALEASKLLDNEPLKPIKNAFTYEEGARKKLDPGLGHKGWFFVD</sequence>
<comment type="caution">
    <text evidence="1">The sequence shown here is derived from an EMBL/GenBank/DDBJ whole genome shotgun (WGS) entry which is preliminary data.</text>
</comment>
<reference evidence="2" key="1">
    <citation type="journal article" date="2019" name="Int. J. Syst. Evol. Microbiol.">
        <title>The Global Catalogue of Microorganisms (GCM) 10K type strain sequencing project: providing services to taxonomists for standard genome sequencing and annotation.</title>
        <authorList>
            <consortium name="The Broad Institute Genomics Platform"/>
            <consortium name="The Broad Institute Genome Sequencing Center for Infectious Disease"/>
            <person name="Wu L."/>
            <person name="Ma J."/>
        </authorList>
    </citation>
    <scope>NUCLEOTIDE SEQUENCE [LARGE SCALE GENOMIC DNA]</scope>
    <source>
        <strain evidence="2">KCTC 12848</strain>
    </source>
</reference>
<evidence type="ECO:0000313" key="2">
    <source>
        <dbReference type="Proteomes" id="UP001597425"/>
    </source>
</evidence>
<evidence type="ECO:0000313" key="1">
    <source>
        <dbReference type="EMBL" id="MFD2311323.1"/>
    </source>
</evidence>
<keyword evidence="2" id="KW-1185">Reference proteome</keyword>
<protein>
    <submittedName>
        <fullName evidence="1">Uncharacterized protein</fullName>
    </submittedName>
</protein>
<name>A0ABW5EDY4_9GAMM</name>
<accession>A0ABW5EDY4</accession>
<dbReference type="RefSeq" id="WP_265721913.1">
    <property type="nucleotide sequence ID" value="NZ_JAPIVK010000016.1"/>
</dbReference>